<feature type="region of interest" description="Disordered" evidence="1">
    <location>
        <begin position="25"/>
        <end position="49"/>
    </location>
</feature>
<dbReference type="PANTHER" id="PTHR30290">
    <property type="entry name" value="PERIPLASMIC BINDING COMPONENT OF ABC TRANSPORTER"/>
    <property type="match status" value="1"/>
</dbReference>
<dbReference type="Proteomes" id="UP001149140">
    <property type="component" value="Unassembled WGS sequence"/>
</dbReference>
<dbReference type="InterPro" id="IPR000914">
    <property type="entry name" value="SBP_5_dom"/>
</dbReference>
<dbReference type="PIRSF" id="PIRSF002741">
    <property type="entry name" value="MppA"/>
    <property type="match status" value="1"/>
</dbReference>
<proteinExistence type="predicted"/>
<gene>
    <name evidence="4" type="ORF">OM076_14280</name>
</gene>
<evidence type="ECO:0000313" key="5">
    <source>
        <dbReference type="Proteomes" id="UP001149140"/>
    </source>
</evidence>
<feature type="compositionally biased region" description="Low complexity" evidence="1">
    <location>
        <begin position="25"/>
        <end position="42"/>
    </location>
</feature>
<name>A0A9X3MT91_9ACTN</name>
<feature type="signal peptide" evidence="2">
    <location>
        <begin position="1"/>
        <end position="22"/>
    </location>
</feature>
<dbReference type="PROSITE" id="PS51257">
    <property type="entry name" value="PROKAR_LIPOPROTEIN"/>
    <property type="match status" value="1"/>
</dbReference>
<dbReference type="Gene3D" id="3.40.190.10">
    <property type="entry name" value="Periplasmic binding protein-like II"/>
    <property type="match status" value="1"/>
</dbReference>
<dbReference type="SUPFAM" id="SSF53850">
    <property type="entry name" value="Periplasmic binding protein-like II"/>
    <property type="match status" value="1"/>
</dbReference>
<sequence length="592" mass="63377">MRRSAWTIGATVLAALSLGVAACGGSDNNSSSDSGKTSTGTKLPDKPKQGGKLTVLWTGDVDHIDCGQTYYQMGNFICNATQKQLYAYKPDDGTTLVPDLADGDPQVSDDGKTVTVKIKPGVKYSPPYQDHTVTSADVKYAIERGFFNNVGAGFTQSYYADLEGAKIGVKPGTEIPGITTPDDTTLVLKFKRAVGGVMASGALAYGATAPVPKDYAAKFDAKTPSTYGENQLATGPYMIENDASGKAIGYEPSKRIHLVRNPSWDKSLDFKPAYLDEIDNLEGNDDPGVASRRILTGQSMINGDFSPLPENLKDASQNHKDQLVLIPTGGGRWISMNTTVKPFDDLNVRKAVTAGMDRAALLLTRGGKLVGDVATHYLAPGIAGFEEAGGLKGVPGVDFLSVDGKPLPDVSAKYFKAAGYASGKYEGTEKILMVGSNAGVAAKTAEVAKESLTNMGFNVQMRLVQQNTMYTRYCNTPSAKVAICPNVGWLKDFADGQTMLDPTFNGKNILEQGNSNWAQLDDPAINKAMDTAEELPKEQRPAAWADIDKMITEQAPVIPWIWDKQPLIESANVNGVASVSNAQWELAWTSLK</sequence>
<reference evidence="4" key="1">
    <citation type="submission" date="2022-10" db="EMBL/GenBank/DDBJ databases">
        <title>The WGS of Solirubrobacter ginsenosidimutans DSM 21036.</title>
        <authorList>
            <person name="Jiang Z."/>
        </authorList>
    </citation>
    <scope>NUCLEOTIDE SEQUENCE</scope>
    <source>
        <strain evidence="4">DSM 21036</strain>
    </source>
</reference>
<dbReference type="Pfam" id="PF00496">
    <property type="entry name" value="SBP_bac_5"/>
    <property type="match status" value="1"/>
</dbReference>
<dbReference type="AlphaFoldDB" id="A0A9X3MT91"/>
<organism evidence="4 5">
    <name type="scientific">Solirubrobacter ginsenosidimutans</name>
    <dbReference type="NCBI Taxonomy" id="490573"/>
    <lineage>
        <taxon>Bacteria</taxon>
        <taxon>Bacillati</taxon>
        <taxon>Actinomycetota</taxon>
        <taxon>Thermoleophilia</taxon>
        <taxon>Solirubrobacterales</taxon>
        <taxon>Solirubrobacteraceae</taxon>
        <taxon>Solirubrobacter</taxon>
    </lineage>
</organism>
<evidence type="ECO:0000256" key="2">
    <source>
        <dbReference type="SAM" id="SignalP"/>
    </source>
</evidence>
<accession>A0A9X3MT91</accession>
<feature type="chain" id="PRO_5040900282" evidence="2">
    <location>
        <begin position="23"/>
        <end position="592"/>
    </location>
</feature>
<evidence type="ECO:0000256" key="1">
    <source>
        <dbReference type="SAM" id="MobiDB-lite"/>
    </source>
</evidence>
<dbReference type="RefSeq" id="WP_270040651.1">
    <property type="nucleotide sequence ID" value="NZ_JAPDOD010000012.1"/>
</dbReference>
<feature type="domain" description="Solute-binding protein family 5" evidence="3">
    <location>
        <begin position="95"/>
        <end position="508"/>
    </location>
</feature>
<dbReference type="GO" id="GO:0042597">
    <property type="term" value="C:periplasmic space"/>
    <property type="evidence" value="ECO:0007669"/>
    <property type="project" value="UniProtKB-ARBA"/>
</dbReference>
<dbReference type="GO" id="GO:0015833">
    <property type="term" value="P:peptide transport"/>
    <property type="evidence" value="ECO:0007669"/>
    <property type="project" value="TreeGrafter"/>
</dbReference>
<keyword evidence="5" id="KW-1185">Reference proteome</keyword>
<evidence type="ECO:0000313" key="4">
    <source>
        <dbReference type="EMBL" id="MDA0161441.1"/>
    </source>
</evidence>
<dbReference type="EMBL" id="JAPDOD010000012">
    <property type="protein sequence ID" value="MDA0161441.1"/>
    <property type="molecule type" value="Genomic_DNA"/>
</dbReference>
<evidence type="ECO:0000259" key="3">
    <source>
        <dbReference type="Pfam" id="PF00496"/>
    </source>
</evidence>
<protein>
    <submittedName>
        <fullName evidence="4">ABC transporter substrate-binding protein</fullName>
    </submittedName>
</protein>
<comment type="caution">
    <text evidence="4">The sequence shown here is derived from an EMBL/GenBank/DDBJ whole genome shotgun (WGS) entry which is preliminary data.</text>
</comment>
<dbReference type="GO" id="GO:0043190">
    <property type="term" value="C:ATP-binding cassette (ABC) transporter complex"/>
    <property type="evidence" value="ECO:0007669"/>
    <property type="project" value="InterPro"/>
</dbReference>
<dbReference type="InterPro" id="IPR039424">
    <property type="entry name" value="SBP_5"/>
</dbReference>
<dbReference type="Gene3D" id="3.10.105.10">
    <property type="entry name" value="Dipeptide-binding Protein, Domain 3"/>
    <property type="match status" value="1"/>
</dbReference>
<keyword evidence="2" id="KW-0732">Signal</keyword>
<dbReference type="GO" id="GO:1904680">
    <property type="term" value="F:peptide transmembrane transporter activity"/>
    <property type="evidence" value="ECO:0007669"/>
    <property type="project" value="TreeGrafter"/>
</dbReference>
<dbReference type="PANTHER" id="PTHR30290:SF83">
    <property type="entry name" value="ABC TRANSPORTER SUBSTRATE-BINDING PROTEIN"/>
    <property type="match status" value="1"/>
</dbReference>
<dbReference type="InterPro" id="IPR030678">
    <property type="entry name" value="Peptide/Ni-bd"/>
</dbReference>